<dbReference type="Pfam" id="PF02501">
    <property type="entry name" value="T2SSI"/>
    <property type="match status" value="1"/>
</dbReference>
<proteinExistence type="inferred from homology"/>
<name>A0ABT7E4K9_9NEIS</name>
<dbReference type="Proteomes" id="UP001172778">
    <property type="component" value="Unassembled WGS sequence"/>
</dbReference>
<dbReference type="NCBIfam" id="TIGR02532">
    <property type="entry name" value="IV_pilin_GFxxxE"/>
    <property type="match status" value="1"/>
</dbReference>
<keyword evidence="5 9" id="KW-0997">Cell inner membrane</keyword>
<keyword evidence="12" id="KW-1185">Reference proteome</keyword>
<accession>A0ABT7E4K9</accession>
<keyword evidence="7" id="KW-1133">Transmembrane helix</keyword>
<comment type="similarity">
    <text evidence="2 9">Belongs to the GSP I family.</text>
</comment>
<comment type="subunit">
    <text evidence="9">Type II secretion is composed of four main components: the outer membrane complex, the inner membrane complex, the cytoplasmic secretion ATPase and the periplasm-spanning pseudopilus.</text>
</comment>
<organism evidence="11 12">
    <name type="scientific">Parachitinimonas caeni</name>
    <dbReference type="NCBI Taxonomy" id="3031301"/>
    <lineage>
        <taxon>Bacteria</taxon>
        <taxon>Pseudomonadati</taxon>
        <taxon>Pseudomonadota</taxon>
        <taxon>Betaproteobacteria</taxon>
        <taxon>Neisseriales</taxon>
        <taxon>Chitinibacteraceae</taxon>
        <taxon>Parachitinimonas</taxon>
    </lineage>
</organism>
<dbReference type="InterPro" id="IPR010052">
    <property type="entry name" value="T2SS_protein-GspI"/>
</dbReference>
<evidence type="ECO:0000256" key="8">
    <source>
        <dbReference type="ARBA" id="ARBA00023136"/>
    </source>
</evidence>
<evidence type="ECO:0000256" key="9">
    <source>
        <dbReference type="RuleBase" id="RU368030"/>
    </source>
</evidence>
<evidence type="ECO:0000256" key="2">
    <source>
        <dbReference type="ARBA" id="ARBA00008358"/>
    </source>
</evidence>
<evidence type="ECO:0000313" key="11">
    <source>
        <dbReference type="EMBL" id="MDK2125847.1"/>
    </source>
</evidence>
<keyword evidence="3" id="KW-1003">Cell membrane</keyword>
<evidence type="ECO:0000256" key="7">
    <source>
        <dbReference type="ARBA" id="ARBA00022989"/>
    </source>
</evidence>
<dbReference type="PROSITE" id="PS00409">
    <property type="entry name" value="PROKAR_NTER_METHYL"/>
    <property type="match status" value="1"/>
</dbReference>
<dbReference type="Gene3D" id="3.30.1300.30">
    <property type="entry name" value="GSPII I/J protein-like"/>
    <property type="match status" value="1"/>
</dbReference>
<keyword evidence="4 9" id="KW-0488">Methylation</keyword>
<comment type="function">
    <text evidence="9">Component of the type II secretion system required for the energy-dependent secretion of extracellular factors such as proteases and toxins from the periplasm.</text>
</comment>
<keyword evidence="6" id="KW-0812">Transmembrane</keyword>
<dbReference type="RefSeq" id="WP_284102160.1">
    <property type="nucleotide sequence ID" value="NZ_JARRAF010000025.1"/>
</dbReference>
<evidence type="ECO:0000256" key="6">
    <source>
        <dbReference type="ARBA" id="ARBA00022692"/>
    </source>
</evidence>
<dbReference type="PANTHER" id="PTHR38779:SF2">
    <property type="entry name" value="TYPE II SECRETION SYSTEM PROTEIN I-RELATED"/>
    <property type="match status" value="1"/>
</dbReference>
<evidence type="ECO:0000313" key="12">
    <source>
        <dbReference type="Proteomes" id="UP001172778"/>
    </source>
</evidence>
<dbReference type="InterPro" id="IPR003413">
    <property type="entry name" value="T2SS_GspI_C"/>
</dbReference>
<comment type="subcellular location">
    <subcellularLocation>
        <location evidence="1 9">Cell inner membrane</location>
        <topology evidence="1 9">Single-pass membrane protein</topology>
    </subcellularLocation>
</comment>
<dbReference type="PANTHER" id="PTHR38779">
    <property type="entry name" value="TYPE II SECRETION SYSTEM PROTEIN I-RELATED"/>
    <property type="match status" value="1"/>
</dbReference>
<evidence type="ECO:0000256" key="1">
    <source>
        <dbReference type="ARBA" id="ARBA00004377"/>
    </source>
</evidence>
<keyword evidence="8" id="KW-0472">Membrane</keyword>
<dbReference type="Pfam" id="PF07963">
    <property type="entry name" value="N_methyl"/>
    <property type="match status" value="1"/>
</dbReference>
<gene>
    <name evidence="11" type="primary">gspI</name>
    <name evidence="11" type="ORF">PZA18_17475</name>
</gene>
<dbReference type="InterPro" id="IPR012902">
    <property type="entry name" value="N_methyl_site"/>
</dbReference>
<evidence type="ECO:0000256" key="4">
    <source>
        <dbReference type="ARBA" id="ARBA00022481"/>
    </source>
</evidence>
<feature type="domain" description="Type II secretion system protein GspI C-terminal" evidence="10">
    <location>
        <begin position="41"/>
        <end position="118"/>
    </location>
</feature>
<dbReference type="SUPFAM" id="SSF54523">
    <property type="entry name" value="Pili subunits"/>
    <property type="match status" value="1"/>
</dbReference>
<evidence type="ECO:0000259" key="10">
    <source>
        <dbReference type="Pfam" id="PF02501"/>
    </source>
</evidence>
<dbReference type="NCBIfam" id="TIGR01707">
    <property type="entry name" value="gspI"/>
    <property type="match status" value="1"/>
</dbReference>
<dbReference type="EMBL" id="JARRAF010000025">
    <property type="protein sequence ID" value="MDK2125847.1"/>
    <property type="molecule type" value="Genomic_DNA"/>
</dbReference>
<sequence length="125" mass="13811">MRPEQRGFTLIEVLVALAVLGIALAAAIRATSGVIDGSIDLRRHLAAGWVAQNRLASYAASSEWPDVGEREGREEQAGMQFTWHESVRETPDRSFRRVEIRVKADGAQNDSATLVGFLAHIKRQQ</sequence>
<comment type="PTM">
    <text evidence="9">Cleaved by prepilin peptidase.</text>
</comment>
<comment type="caution">
    <text evidence="11">The sequence shown here is derived from an EMBL/GenBank/DDBJ whole genome shotgun (WGS) entry which is preliminary data.</text>
</comment>
<evidence type="ECO:0000256" key="5">
    <source>
        <dbReference type="ARBA" id="ARBA00022519"/>
    </source>
</evidence>
<reference evidence="11" key="1">
    <citation type="submission" date="2023-03" db="EMBL/GenBank/DDBJ databases">
        <title>Chitinimonas shenzhenensis gen. nov., sp. nov., a novel member of family Burkholderiaceae isolated from activated sludge collected in Shen Zhen, China.</title>
        <authorList>
            <person name="Wang X."/>
        </authorList>
    </citation>
    <scope>NUCLEOTIDE SEQUENCE</scope>
    <source>
        <strain evidence="11">DQS-5</strain>
    </source>
</reference>
<protein>
    <recommendedName>
        <fullName evidence="9">Type II secretion system protein I</fullName>
        <shortName evidence="9">T2SS minor pseudopilin I</shortName>
    </recommendedName>
</protein>
<dbReference type="InterPro" id="IPR045584">
    <property type="entry name" value="Pilin-like"/>
</dbReference>
<evidence type="ECO:0000256" key="3">
    <source>
        <dbReference type="ARBA" id="ARBA00022475"/>
    </source>
</evidence>